<dbReference type="InterPro" id="IPR056009">
    <property type="entry name" value="DUF7587"/>
</dbReference>
<dbReference type="AlphaFoldDB" id="A0A1L7XN20"/>
<gene>
    <name evidence="2" type="ORF">PAC_16340</name>
</gene>
<evidence type="ECO:0000259" key="1">
    <source>
        <dbReference type="Pfam" id="PF24494"/>
    </source>
</evidence>
<protein>
    <recommendedName>
        <fullName evidence="1">DUF7587 domain-containing protein</fullName>
    </recommendedName>
</protein>
<evidence type="ECO:0000313" key="3">
    <source>
        <dbReference type="Proteomes" id="UP000184330"/>
    </source>
</evidence>
<dbReference type="EMBL" id="FJOG01000037">
    <property type="protein sequence ID" value="CZR66439.1"/>
    <property type="molecule type" value="Genomic_DNA"/>
</dbReference>
<feature type="domain" description="DUF7587" evidence="1">
    <location>
        <begin position="7"/>
        <end position="139"/>
    </location>
</feature>
<evidence type="ECO:0000313" key="2">
    <source>
        <dbReference type="EMBL" id="CZR66439.1"/>
    </source>
</evidence>
<dbReference type="Proteomes" id="UP000184330">
    <property type="component" value="Unassembled WGS sequence"/>
</dbReference>
<organism evidence="2 3">
    <name type="scientific">Phialocephala subalpina</name>
    <dbReference type="NCBI Taxonomy" id="576137"/>
    <lineage>
        <taxon>Eukaryota</taxon>
        <taxon>Fungi</taxon>
        <taxon>Dikarya</taxon>
        <taxon>Ascomycota</taxon>
        <taxon>Pezizomycotina</taxon>
        <taxon>Leotiomycetes</taxon>
        <taxon>Helotiales</taxon>
        <taxon>Mollisiaceae</taxon>
        <taxon>Phialocephala</taxon>
        <taxon>Phialocephala fortinii species complex</taxon>
    </lineage>
</organism>
<sequence>MAPDSPSRILFRTWSYSSAGTNSRRGFRSGDRNCRVIDDFELAEHFENHSNLNNRTPTCLISTTDDPVRALRYAINLQAQGEDDNDVHISIIRSNRYVRGENFATLFDPENERLFKTEFLFFWEIKPTEILHVVSLDTLVGNGLLNRFKVLDPEYWVGGTLPLLWTVRNEICRNNEEAWSRGDRSTWPERSGRYVAAIAKCFGNGAPHRAIASLTWHHGTHFKPNNYENWGLDLRVRDAIQEVLDRNGNSRWYDQWCGELASV</sequence>
<reference evidence="2 3" key="1">
    <citation type="submission" date="2016-03" db="EMBL/GenBank/DDBJ databases">
        <authorList>
            <person name="Ploux O."/>
        </authorList>
    </citation>
    <scope>NUCLEOTIDE SEQUENCE [LARGE SCALE GENOMIC DNA]</scope>
    <source>
        <strain evidence="2 3">UAMH 11012</strain>
    </source>
</reference>
<keyword evidence="3" id="KW-1185">Reference proteome</keyword>
<name>A0A1L7XN20_9HELO</name>
<proteinExistence type="predicted"/>
<dbReference type="OrthoDB" id="3546532at2759"/>
<dbReference type="Pfam" id="PF24494">
    <property type="entry name" value="DUF7587"/>
    <property type="match status" value="1"/>
</dbReference>
<accession>A0A1L7XN20</accession>